<dbReference type="HOGENOM" id="CLU_085711_3_0_5"/>
<dbReference type="EMBL" id="CP002827">
    <property type="protein sequence ID" value="AEI08092.1"/>
    <property type="molecule type" value="Genomic_DNA"/>
</dbReference>
<name>F8C0Y2_AFIC5</name>
<dbReference type="Gene3D" id="3.40.630.30">
    <property type="match status" value="1"/>
</dbReference>
<evidence type="ECO:0000313" key="7">
    <source>
        <dbReference type="Proteomes" id="UP000007730"/>
    </source>
</evidence>
<dbReference type="OrthoDB" id="6169313at2"/>
<evidence type="ECO:0000256" key="4">
    <source>
        <dbReference type="ARBA" id="ARBA00022929"/>
    </source>
</evidence>
<reference evidence="6 7" key="1">
    <citation type="journal article" date="2003" name="Gene">
        <title>Complete nucleotide sequence of the circular megaplasmid pHCG3 of Oligotropha carboxidovorans: function in the chemolithoautotrophic utilization of CO, H(2) and CO(2).</title>
        <authorList>
            <person name="Fuhrmann S."/>
            <person name="Ferner M."/>
            <person name="Jeffke T."/>
            <person name="Henne A."/>
            <person name="Gottschalk G."/>
            <person name="Meyer O."/>
        </authorList>
    </citation>
    <scope>NUCLEOTIDE SEQUENCE [LARGE SCALE GENOMIC DNA]</scope>
    <source>
        <strain evidence="7">ATCC 49405 / DSM 1227 / KCTC 32145 / OM5</strain>
        <plasmid evidence="6">pHCG3</plasmid>
    </source>
</reference>
<dbReference type="PANTHER" id="PTHR39322:SF1">
    <property type="entry name" value="ISOVALERYL-HOMOSERINE LACTONE SYNTHASE"/>
    <property type="match status" value="1"/>
</dbReference>
<dbReference type="PANTHER" id="PTHR39322">
    <property type="entry name" value="ACYL-HOMOSERINE-LACTONE SYNTHASE"/>
    <property type="match status" value="1"/>
</dbReference>
<dbReference type="PRINTS" id="PR01549">
    <property type="entry name" value="AUTOINDCRSYN"/>
</dbReference>
<dbReference type="InterPro" id="IPR001690">
    <property type="entry name" value="Autoind_synthase"/>
</dbReference>
<geneLocation type="plasmid" evidence="6 7">
    <name>pHCG3</name>
</geneLocation>
<evidence type="ECO:0000256" key="1">
    <source>
        <dbReference type="ARBA" id="ARBA00022654"/>
    </source>
</evidence>
<gene>
    <name evidence="6" type="primary">solI</name>
    <name evidence="6" type="ordered locus">OCA5_pHCG300170</name>
</gene>
<dbReference type="Pfam" id="PF00765">
    <property type="entry name" value="Autoind_synth"/>
    <property type="match status" value="1"/>
</dbReference>
<protein>
    <submittedName>
        <fullName evidence="6">Autoinducer synthase protein SolI</fullName>
    </submittedName>
</protein>
<dbReference type="GO" id="GO:0009372">
    <property type="term" value="P:quorum sensing"/>
    <property type="evidence" value="ECO:0007669"/>
    <property type="project" value="UniProtKB-UniRule"/>
</dbReference>
<keyword evidence="7" id="KW-1185">Reference proteome</keyword>
<dbReference type="KEGG" id="ocg:OCA5_pHCG300170"/>
<accession>F8C0Y2</accession>
<dbReference type="SUPFAM" id="SSF55729">
    <property type="entry name" value="Acyl-CoA N-acyltransferases (Nat)"/>
    <property type="match status" value="1"/>
</dbReference>
<organism evidence="6 7">
    <name type="scientific">Afipia carboxidovorans (strain ATCC 49405 / DSM 1227 / KCTC 32145 / OM5)</name>
    <name type="common">Oligotropha carboxidovorans</name>
    <dbReference type="NCBI Taxonomy" id="504832"/>
    <lineage>
        <taxon>Bacteria</taxon>
        <taxon>Pseudomonadati</taxon>
        <taxon>Pseudomonadota</taxon>
        <taxon>Alphaproteobacteria</taxon>
        <taxon>Hyphomicrobiales</taxon>
        <taxon>Nitrobacteraceae</taxon>
        <taxon>Afipia</taxon>
    </lineage>
</organism>
<dbReference type="AlphaFoldDB" id="F8C0Y2"/>
<keyword evidence="4 5" id="KW-0071">Autoinducer synthesis</keyword>
<dbReference type="RefSeq" id="WP_013913716.1">
    <property type="nucleotide sequence ID" value="NC_015689.1"/>
</dbReference>
<keyword evidence="3" id="KW-0949">S-adenosyl-L-methionine</keyword>
<keyword evidence="1 5" id="KW-0673">Quorum sensing</keyword>
<reference evidence="6 7" key="2">
    <citation type="journal article" date="2011" name="J. Bacteriol.">
        <title>Complete genome sequences of the chemolithoautotrophic Oligotropha carboxidovorans strains OM4 and OM5.</title>
        <authorList>
            <person name="Volland S."/>
            <person name="Rachinger M."/>
            <person name="Strittmatter A."/>
            <person name="Daniel R."/>
            <person name="Gottschalk G."/>
            <person name="Meyer O."/>
        </authorList>
    </citation>
    <scope>NUCLEOTIDE SEQUENCE [LARGE SCALE GENOMIC DNA]</scope>
    <source>
        <strain evidence="7">ATCC 49405 / DSM 1227 / KCTC 32145 / OM5</strain>
    </source>
</reference>
<evidence type="ECO:0000256" key="3">
    <source>
        <dbReference type="ARBA" id="ARBA00022691"/>
    </source>
</evidence>
<keyword evidence="2" id="KW-0808">Transferase</keyword>
<keyword evidence="6" id="KW-0614">Plasmid</keyword>
<proteinExistence type="inferred from homology"/>
<evidence type="ECO:0000256" key="2">
    <source>
        <dbReference type="ARBA" id="ARBA00022679"/>
    </source>
</evidence>
<dbReference type="PROSITE" id="PS51187">
    <property type="entry name" value="AUTOINDUCER_SYNTH_2"/>
    <property type="match status" value="1"/>
</dbReference>
<evidence type="ECO:0000313" key="6">
    <source>
        <dbReference type="EMBL" id="AEI08092.1"/>
    </source>
</evidence>
<dbReference type="Proteomes" id="UP000007730">
    <property type="component" value="Plasmid pHCG3"/>
</dbReference>
<comment type="similarity">
    <text evidence="5">Belongs to the autoinducer synthase family.</text>
</comment>
<dbReference type="InterPro" id="IPR016181">
    <property type="entry name" value="Acyl_CoA_acyltransferase"/>
</dbReference>
<sequence length="220" mass="24495">MISVIRGRDVSNHSALMDAVFCLRHEIFVDRMGWTALRCSNGRERDQFDCDAAIHVVGLDCDKVCAYSRLLPTTGPHLLHDVYPELLDGAIAPRRPDVWEWTRLFTYPLSETSTLSLGGRRLFVAIAEFCEQRGISSLIAQAAPQWITKLLQLGWEARPLALPVIYGGESVVALEAHLTPTTVARSRRVLGIKGDVFGHFAAARRCMEVSVEDVIPARLQ</sequence>
<evidence type="ECO:0000256" key="5">
    <source>
        <dbReference type="PROSITE-ProRule" id="PRU00533"/>
    </source>
</evidence>
<dbReference type="GO" id="GO:0016740">
    <property type="term" value="F:transferase activity"/>
    <property type="evidence" value="ECO:0007669"/>
    <property type="project" value="UniProtKB-KW"/>
</dbReference>
<dbReference type="GO" id="GO:0007165">
    <property type="term" value="P:signal transduction"/>
    <property type="evidence" value="ECO:0007669"/>
    <property type="project" value="TreeGrafter"/>
</dbReference>